<dbReference type="Proteomes" id="UP000887116">
    <property type="component" value="Unassembled WGS sequence"/>
</dbReference>
<proteinExistence type="predicted"/>
<name>A0A8X6KA84_TRICU</name>
<feature type="chain" id="PRO_5036473477" evidence="1">
    <location>
        <begin position="19"/>
        <end position="229"/>
    </location>
</feature>
<keyword evidence="1" id="KW-0732">Signal</keyword>
<reference evidence="2" key="1">
    <citation type="submission" date="2020-07" db="EMBL/GenBank/DDBJ databases">
        <title>Multicomponent nature underlies the extraordinary mechanical properties of spider dragline silk.</title>
        <authorList>
            <person name="Kono N."/>
            <person name="Nakamura H."/>
            <person name="Mori M."/>
            <person name="Yoshida Y."/>
            <person name="Ohtoshi R."/>
            <person name="Malay A.D."/>
            <person name="Moran D.A.P."/>
            <person name="Tomita M."/>
            <person name="Numata K."/>
            <person name="Arakawa K."/>
        </authorList>
    </citation>
    <scope>NUCLEOTIDE SEQUENCE</scope>
</reference>
<gene>
    <name evidence="2" type="primary">NCL1_34639</name>
    <name evidence="2" type="ORF">TNCT_56211</name>
</gene>
<sequence>MKLLSVVLVIGFLGVISCDMKCMHSKFAQCFTTLALRYYRNPICSAHSELDQCLKSAARSCGVENTNTVKEVIRIYSETCTPGTSMNAMFQKHQYCVFMRAAAGNSQCIGPTLREIRALGYPGQANYEDKVLAIACKHADTGNRCVEDNIRDVCGQEAATFRRNLSGPAINLSNEACSLVSQQSSRYSNRYKRDTSSENEMPFIAYHVAAASHQVAGSHLGSTMLQNKK</sequence>
<feature type="signal peptide" evidence="1">
    <location>
        <begin position="1"/>
        <end position="18"/>
    </location>
</feature>
<keyword evidence="3" id="KW-1185">Reference proteome</keyword>
<evidence type="ECO:0000256" key="1">
    <source>
        <dbReference type="SAM" id="SignalP"/>
    </source>
</evidence>
<evidence type="ECO:0000313" key="3">
    <source>
        <dbReference type="Proteomes" id="UP000887116"/>
    </source>
</evidence>
<dbReference type="AlphaFoldDB" id="A0A8X6KA84"/>
<dbReference type="EMBL" id="BMAO01020442">
    <property type="protein sequence ID" value="GFQ67399.1"/>
    <property type="molecule type" value="Genomic_DNA"/>
</dbReference>
<evidence type="ECO:0000313" key="2">
    <source>
        <dbReference type="EMBL" id="GFQ67399.1"/>
    </source>
</evidence>
<organism evidence="2 3">
    <name type="scientific">Trichonephila clavata</name>
    <name type="common">Joro spider</name>
    <name type="synonym">Nephila clavata</name>
    <dbReference type="NCBI Taxonomy" id="2740835"/>
    <lineage>
        <taxon>Eukaryota</taxon>
        <taxon>Metazoa</taxon>
        <taxon>Ecdysozoa</taxon>
        <taxon>Arthropoda</taxon>
        <taxon>Chelicerata</taxon>
        <taxon>Arachnida</taxon>
        <taxon>Araneae</taxon>
        <taxon>Araneomorphae</taxon>
        <taxon>Entelegynae</taxon>
        <taxon>Araneoidea</taxon>
        <taxon>Nephilidae</taxon>
        <taxon>Trichonephila</taxon>
    </lineage>
</organism>
<protein>
    <submittedName>
        <fullName evidence="2">Uncharacterized protein</fullName>
    </submittedName>
</protein>
<accession>A0A8X6KA84</accession>
<comment type="caution">
    <text evidence="2">The sequence shown here is derived from an EMBL/GenBank/DDBJ whole genome shotgun (WGS) entry which is preliminary data.</text>
</comment>
<dbReference type="OrthoDB" id="6421015at2759"/>
<dbReference type="PROSITE" id="PS51257">
    <property type="entry name" value="PROKAR_LIPOPROTEIN"/>
    <property type="match status" value="1"/>
</dbReference>